<evidence type="ECO:0000313" key="6">
    <source>
        <dbReference type="EMBL" id="TWT17202.1"/>
    </source>
</evidence>
<dbReference type="GO" id="GO:0042158">
    <property type="term" value="P:lipoprotein biosynthetic process"/>
    <property type="evidence" value="ECO:0007669"/>
    <property type="project" value="InterPro"/>
</dbReference>
<keyword evidence="4" id="KW-1133">Transmembrane helix</keyword>
<evidence type="ECO:0000259" key="5">
    <source>
        <dbReference type="PROSITE" id="PS51352"/>
    </source>
</evidence>
<dbReference type="InterPro" id="IPR050553">
    <property type="entry name" value="Thioredoxin_ResA/DsbE_sf"/>
</dbReference>
<dbReference type="GO" id="GO:0008961">
    <property type="term" value="F:phosphatidylglycerol-prolipoprotein diacylglyceryl transferase activity"/>
    <property type="evidence" value="ECO:0007669"/>
    <property type="project" value="InterPro"/>
</dbReference>
<dbReference type="InterPro" id="IPR013766">
    <property type="entry name" value="Thioredoxin_domain"/>
</dbReference>
<reference evidence="6 7" key="1">
    <citation type="submission" date="2019-07" db="EMBL/GenBank/DDBJ databases">
        <title>Luteimonas sp. YD-1 nov., isolated from acidic soil.</title>
        <authorList>
            <person name="Zhou J."/>
        </authorList>
    </citation>
    <scope>NUCLEOTIDE SEQUENCE [LARGE SCALE GENOMIC DNA]</scope>
    <source>
        <strain evidence="6 7">YD-1</strain>
    </source>
</reference>
<evidence type="ECO:0000256" key="4">
    <source>
        <dbReference type="SAM" id="Phobius"/>
    </source>
</evidence>
<dbReference type="GO" id="GO:0017004">
    <property type="term" value="P:cytochrome complex assembly"/>
    <property type="evidence" value="ECO:0007669"/>
    <property type="project" value="UniProtKB-KW"/>
</dbReference>
<dbReference type="Gene3D" id="3.40.30.10">
    <property type="entry name" value="Glutaredoxin"/>
    <property type="match status" value="1"/>
</dbReference>
<dbReference type="InterPro" id="IPR036249">
    <property type="entry name" value="Thioredoxin-like_sf"/>
</dbReference>
<feature type="domain" description="Thioredoxin" evidence="5">
    <location>
        <begin position="135"/>
        <end position="273"/>
    </location>
</feature>
<dbReference type="EMBL" id="VOHE01000009">
    <property type="protein sequence ID" value="TWT17202.1"/>
    <property type="molecule type" value="Genomic_DNA"/>
</dbReference>
<proteinExistence type="predicted"/>
<dbReference type="PROSITE" id="PS00194">
    <property type="entry name" value="THIOREDOXIN_1"/>
    <property type="match status" value="1"/>
</dbReference>
<feature type="transmembrane region" description="Helical" evidence="4">
    <location>
        <begin position="113"/>
        <end position="134"/>
    </location>
</feature>
<dbReference type="GO" id="GO:0005886">
    <property type="term" value="C:plasma membrane"/>
    <property type="evidence" value="ECO:0007669"/>
    <property type="project" value="InterPro"/>
</dbReference>
<accession>A0A5C5TV75</accession>
<evidence type="ECO:0000256" key="3">
    <source>
        <dbReference type="ARBA" id="ARBA00023284"/>
    </source>
</evidence>
<evidence type="ECO:0000256" key="2">
    <source>
        <dbReference type="ARBA" id="ARBA00022748"/>
    </source>
</evidence>
<feature type="transmembrane region" description="Helical" evidence="4">
    <location>
        <begin position="6"/>
        <end position="25"/>
    </location>
</feature>
<feature type="transmembrane region" description="Helical" evidence="4">
    <location>
        <begin position="46"/>
        <end position="65"/>
    </location>
</feature>
<evidence type="ECO:0000256" key="1">
    <source>
        <dbReference type="ARBA" id="ARBA00004196"/>
    </source>
</evidence>
<dbReference type="Pfam" id="PF08534">
    <property type="entry name" value="Redoxin"/>
    <property type="match status" value="1"/>
</dbReference>
<dbReference type="PANTHER" id="PTHR42852">
    <property type="entry name" value="THIOL:DISULFIDE INTERCHANGE PROTEIN DSBE"/>
    <property type="match status" value="1"/>
</dbReference>
<dbReference type="SUPFAM" id="SSF52833">
    <property type="entry name" value="Thioredoxin-like"/>
    <property type="match status" value="1"/>
</dbReference>
<keyword evidence="3" id="KW-0676">Redox-active center</keyword>
<dbReference type="CDD" id="cd02966">
    <property type="entry name" value="TlpA_like_family"/>
    <property type="match status" value="1"/>
</dbReference>
<protein>
    <submittedName>
        <fullName evidence="6">TlpA family protein disulfide reductase</fullName>
    </submittedName>
</protein>
<evidence type="ECO:0000313" key="7">
    <source>
        <dbReference type="Proteomes" id="UP000315949"/>
    </source>
</evidence>
<dbReference type="AlphaFoldDB" id="A0A5C5TV75"/>
<sequence>MNSLGPLPMRVVLVAVAALLAWWLVRMLARRMGSHTDASVPKLAGALFTDAFFVGLLAARLGYVVRWWPEYAAEPWSILAIGDGGFLWWIGLPAAIAFTWWRSAGQRWLRKPLFAGIAAGLLAWFALNGTLALLQRSAPSLPDIAARTLDGTPTTLDASASRPIVLNLWATWCPPCRREMPVFEDAAQRYPGIDFVLLNQGEDAATIREFLDRQGLQLHQDILLDPHSQAMPATNTRGLPSTLFFDANGRLVDSHMGELTRASLTDTLRKRFGAQAVTPARAKE</sequence>
<dbReference type="PROSITE" id="PS51352">
    <property type="entry name" value="THIOREDOXIN_2"/>
    <property type="match status" value="1"/>
</dbReference>
<dbReference type="Proteomes" id="UP000315949">
    <property type="component" value="Unassembled WGS sequence"/>
</dbReference>
<keyword evidence="7" id="KW-1185">Reference proteome</keyword>
<keyword evidence="4" id="KW-0812">Transmembrane</keyword>
<dbReference type="OrthoDB" id="9796554at2"/>
<dbReference type="GO" id="GO:0015036">
    <property type="term" value="F:disulfide oxidoreductase activity"/>
    <property type="evidence" value="ECO:0007669"/>
    <property type="project" value="UniProtKB-ARBA"/>
</dbReference>
<dbReference type="GO" id="GO:0030313">
    <property type="term" value="C:cell envelope"/>
    <property type="evidence" value="ECO:0007669"/>
    <property type="project" value="UniProtKB-SubCell"/>
</dbReference>
<organism evidence="6 7">
    <name type="scientific">Luteimonas wenzhouensis</name>
    <dbReference type="NCBI Taxonomy" id="2599615"/>
    <lineage>
        <taxon>Bacteria</taxon>
        <taxon>Pseudomonadati</taxon>
        <taxon>Pseudomonadota</taxon>
        <taxon>Gammaproteobacteria</taxon>
        <taxon>Lysobacterales</taxon>
        <taxon>Lysobacteraceae</taxon>
        <taxon>Luteimonas</taxon>
    </lineage>
</organism>
<comment type="subcellular location">
    <subcellularLocation>
        <location evidence="1">Cell envelope</location>
    </subcellularLocation>
</comment>
<feature type="transmembrane region" description="Helical" evidence="4">
    <location>
        <begin position="77"/>
        <end position="101"/>
    </location>
</feature>
<gene>
    <name evidence="6" type="ORF">FQY79_14025</name>
</gene>
<comment type="caution">
    <text evidence="6">The sequence shown here is derived from an EMBL/GenBank/DDBJ whole genome shotgun (WGS) entry which is preliminary data.</text>
</comment>
<name>A0A5C5TV75_9GAMM</name>
<keyword evidence="2" id="KW-0201">Cytochrome c-type biogenesis</keyword>
<dbReference type="InterPro" id="IPR013740">
    <property type="entry name" value="Redoxin"/>
</dbReference>
<dbReference type="Pfam" id="PF01790">
    <property type="entry name" value="LGT"/>
    <property type="match status" value="1"/>
</dbReference>
<dbReference type="InterPro" id="IPR001640">
    <property type="entry name" value="Lgt"/>
</dbReference>
<keyword evidence="4" id="KW-0472">Membrane</keyword>
<dbReference type="PANTHER" id="PTHR42852:SF13">
    <property type="entry name" value="PROTEIN DIPZ"/>
    <property type="match status" value="1"/>
</dbReference>
<dbReference type="InterPro" id="IPR017937">
    <property type="entry name" value="Thioredoxin_CS"/>
</dbReference>